<feature type="region of interest" description="Disordered" evidence="7">
    <location>
        <begin position="27"/>
        <end position="96"/>
    </location>
</feature>
<sequence>MDSLPDPFSLEHTQVFSYGLYSSLPGSAPSAPRYAGGNPPSHPVASHFLRSCGPQAFGSYGRRHANEGSEESGSDREGREGEEHEEERMRRGAVAADFPALVGPSLSLLLPRGKRLPSCVAGDLSPDLVREKRVCTESVDKGAAEREEANGKERGRSVDGQGMPERRAGVRGKKGAREGRLRQRQELKVLLRETRGKLLELQERVWRAYGERWRDGEGQRAAKGSGDDGGIARDESAEIFSEEEEASDQGMSQKSPMHHLPDNDAEERRDRGQNDDAGSQRTALAGGSLWLDCGLVRGEWEAGSEGGPKFAQTLKQELSSAVARVIDRVTRLYAQSGPSSAADLGPAEGEGAKLENASRVNKAAVSLERCEALPLVLKRPQEKKATQNPSSCQNPLLPQLNPTLPQMPHSHVPALLPTHSKDPFLASFPPAPPPLPLPVLHYTMQHLFARSLSTLPLHKDCLSPDTFLDFSPHAPSFPPLPLMGQLDGSLPASDRDGGRRGAAGGAGSGYADGGDTSLYLPGGLSQEGLSPCHLKKAKLMFFYARYPSSNTLKTYFPDVKFNRCVTSQMIKWFSNFREFFYIQMERFARQAAREGLAGRGEAALRLGRDSELYRILNLHYNKSNDYQVHTWACSLSRCVCVRARTCPCTVHVCIRAAA</sequence>
<proteinExistence type="predicted"/>
<dbReference type="InterPro" id="IPR023082">
    <property type="entry name" value="Homeo_prospero_dom"/>
</dbReference>
<keyword evidence="5" id="KW-0804">Transcription</keyword>
<keyword evidence="10" id="KW-1185">Reference proteome</keyword>
<dbReference type="InterPro" id="IPR009057">
    <property type="entry name" value="Homeodomain-like_sf"/>
</dbReference>
<evidence type="ECO:0000256" key="7">
    <source>
        <dbReference type="SAM" id="MobiDB-lite"/>
    </source>
</evidence>
<keyword evidence="4" id="KW-0371">Homeobox</keyword>
<keyword evidence="3" id="KW-0238">DNA-binding</keyword>
<evidence type="ECO:0000313" key="9">
    <source>
        <dbReference type="Ensembl" id="ENSSFOP00015043487.1"/>
    </source>
</evidence>
<evidence type="ECO:0000256" key="4">
    <source>
        <dbReference type="ARBA" id="ARBA00023155"/>
    </source>
</evidence>
<dbReference type="GO" id="GO:0005634">
    <property type="term" value="C:nucleus"/>
    <property type="evidence" value="ECO:0007669"/>
    <property type="project" value="UniProtKB-SubCell"/>
</dbReference>
<dbReference type="InterPro" id="IPR039350">
    <property type="entry name" value="Prospero_homeodomain"/>
</dbReference>
<dbReference type="InterPro" id="IPR037131">
    <property type="entry name" value="Homeo_prospero_dom_sf"/>
</dbReference>
<feature type="region of interest" description="Disordered" evidence="7">
    <location>
        <begin position="240"/>
        <end position="283"/>
    </location>
</feature>
<feature type="compositionally biased region" description="Basic and acidic residues" evidence="7">
    <location>
        <begin position="73"/>
        <end position="90"/>
    </location>
</feature>
<dbReference type="AlphaFoldDB" id="A0A8C9T5K6"/>
<dbReference type="GO" id="GO:0000981">
    <property type="term" value="F:DNA-binding transcription factor activity, RNA polymerase II-specific"/>
    <property type="evidence" value="ECO:0007669"/>
    <property type="project" value="TreeGrafter"/>
</dbReference>
<reference evidence="9" key="3">
    <citation type="submission" date="2025-09" db="UniProtKB">
        <authorList>
            <consortium name="Ensembl"/>
        </authorList>
    </citation>
    <scope>IDENTIFICATION</scope>
</reference>
<feature type="domain" description="Prospero" evidence="8">
    <location>
        <begin position="526"/>
        <end position="658"/>
    </location>
</feature>
<dbReference type="Ensembl" id="ENSSFOT00015049102.1">
    <property type="protein sequence ID" value="ENSSFOP00015043487.1"/>
    <property type="gene ID" value="ENSSFOG00015008630.2"/>
</dbReference>
<dbReference type="PROSITE" id="PS51818">
    <property type="entry name" value="HOMEO_PROSPERO"/>
    <property type="match status" value="1"/>
</dbReference>
<dbReference type="GO" id="GO:0048468">
    <property type="term" value="P:cell development"/>
    <property type="evidence" value="ECO:0007669"/>
    <property type="project" value="UniProtKB-ARBA"/>
</dbReference>
<evidence type="ECO:0000256" key="2">
    <source>
        <dbReference type="ARBA" id="ARBA00023015"/>
    </source>
</evidence>
<evidence type="ECO:0000313" key="10">
    <source>
        <dbReference type="Proteomes" id="UP000694397"/>
    </source>
</evidence>
<evidence type="ECO:0000256" key="5">
    <source>
        <dbReference type="ARBA" id="ARBA00023163"/>
    </source>
</evidence>
<dbReference type="Proteomes" id="UP000694397">
    <property type="component" value="Chromosome 13"/>
</dbReference>
<protein>
    <submittedName>
        <fullName evidence="9">Prospero homeobox 3</fullName>
    </submittedName>
</protein>
<feature type="region of interest" description="Disordered" evidence="7">
    <location>
        <begin position="136"/>
        <end position="182"/>
    </location>
</feature>
<keyword evidence="6" id="KW-0539">Nucleus</keyword>
<organism evidence="9 10">
    <name type="scientific">Scleropages formosus</name>
    <name type="common">Asian bonytongue</name>
    <name type="synonym">Osteoglossum formosum</name>
    <dbReference type="NCBI Taxonomy" id="113540"/>
    <lineage>
        <taxon>Eukaryota</taxon>
        <taxon>Metazoa</taxon>
        <taxon>Chordata</taxon>
        <taxon>Craniata</taxon>
        <taxon>Vertebrata</taxon>
        <taxon>Euteleostomi</taxon>
        <taxon>Actinopterygii</taxon>
        <taxon>Neopterygii</taxon>
        <taxon>Teleostei</taxon>
        <taxon>Osteoglossocephala</taxon>
        <taxon>Osteoglossomorpha</taxon>
        <taxon>Osteoglossiformes</taxon>
        <taxon>Osteoglossidae</taxon>
        <taxon>Scleropages</taxon>
    </lineage>
</organism>
<dbReference type="GeneTree" id="ENSGT00940000154790"/>
<evidence type="ECO:0000256" key="3">
    <source>
        <dbReference type="ARBA" id="ARBA00023125"/>
    </source>
</evidence>
<dbReference type="PANTHER" id="PTHR12198">
    <property type="entry name" value="HOMEOBOX PROTEIN PROSPERO/PROX-1/CEH-26"/>
    <property type="match status" value="1"/>
</dbReference>
<dbReference type="SUPFAM" id="SSF46689">
    <property type="entry name" value="Homeodomain-like"/>
    <property type="match status" value="1"/>
</dbReference>
<feature type="compositionally biased region" description="Basic and acidic residues" evidence="7">
    <location>
        <begin position="259"/>
        <end position="274"/>
    </location>
</feature>
<evidence type="ECO:0000259" key="8">
    <source>
        <dbReference type="PROSITE" id="PS51818"/>
    </source>
</evidence>
<dbReference type="Gene3D" id="1.10.10.500">
    <property type="entry name" value="Homeo-prospero domain"/>
    <property type="match status" value="1"/>
</dbReference>
<comment type="subcellular location">
    <subcellularLocation>
        <location evidence="1">Nucleus</location>
    </subcellularLocation>
</comment>
<dbReference type="Pfam" id="PF05044">
    <property type="entry name" value="HPD"/>
    <property type="match status" value="1"/>
</dbReference>
<feature type="region of interest" description="Disordered" evidence="7">
    <location>
        <begin position="481"/>
        <end position="508"/>
    </location>
</feature>
<name>A0A8C9T5K6_SCLFO</name>
<evidence type="ECO:0000256" key="6">
    <source>
        <dbReference type="ARBA" id="ARBA00023242"/>
    </source>
</evidence>
<dbReference type="GO" id="GO:0000978">
    <property type="term" value="F:RNA polymerase II cis-regulatory region sequence-specific DNA binding"/>
    <property type="evidence" value="ECO:0007669"/>
    <property type="project" value="TreeGrafter"/>
</dbReference>
<accession>A0A8C9T5K6</accession>
<evidence type="ECO:0000256" key="1">
    <source>
        <dbReference type="ARBA" id="ARBA00004123"/>
    </source>
</evidence>
<reference evidence="9" key="2">
    <citation type="submission" date="2025-08" db="UniProtKB">
        <authorList>
            <consortium name="Ensembl"/>
        </authorList>
    </citation>
    <scope>IDENTIFICATION</scope>
</reference>
<feature type="region of interest" description="Disordered" evidence="7">
    <location>
        <begin position="213"/>
        <end position="232"/>
    </location>
</feature>
<keyword evidence="2" id="KW-0805">Transcription regulation</keyword>
<dbReference type="GO" id="GO:0007399">
    <property type="term" value="P:nervous system development"/>
    <property type="evidence" value="ECO:0007669"/>
    <property type="project" value="UniProtKB-ARBA"/>
</dbReference>
<reference evidence="9 10" key="1">
    <citation type="submission" date="2019-04" db="EMBL/GenBank/DDBJ databases">
        <authorList>
            <consortium name="Wellcome Sanger Institute Data Sharing"/>
        </authorList>
    </citation>
    <scope>NUCLEOTIDE SEQUENCE [LARGE SCALE GENOMIC DNA]</scope>
</reference>
<dbReference type="PANTHER" id="PTHR12198:SF11">
    <property type="entry name" value="PROSPERO HOMEOBOX 3"/>
    <property type="match status" value="1"/>
</dbReference>
<gene>
    <name evidence="9" type="primary">prox3</name>
</gene>
<feature type="compositionally biased region" description="Basic and acidic residues" evidence="7">
    <location>
        <begin position="136"/>
        <end position="157"/>
    </location>
</feature>